<evidence type="ECO:0000256" key="1">
    <source>
        <dbReference type="ARBA" id="ARBA00010552"/>
    </source>
</evidence>
<protein>
    <submittedName>
        <fullName evidence="2">RidA family protein</fullName>
    </submittedName>
</protein>
<reference evidence="2 3" key="1">
    <citation type="submission" date="2019-01" db="EMBL/GenBank/DDBJ databases">
        <title>Sinorhodobacter populi sp. nov. isolated from the symptomatic bark tissue of Populus euramericana canker.</title>
        <authorList>
            <person name="Xu G."/>
        </authorList>
    </citation>
    <scope>NUCLEOTIDE SEQUENCE [LARGE SCALE GENOMIC DNA]</scope>
    <source>
        <strain evidence="2 3">2D-5</strain>
    </source>
</reference>
<dbReference type="PROSITE" id="PS01094">
    <property type="entry name" value="UPF0076"/>
    <property type="match status" value="1"/>
</dbReference>
<dbReference type="Pfam" id="PF01042">
    <property type="entry name" value="Ribonuc_L-PSP"/>
    <property type="match status" value="1"/>
</dbReference>
<dbReference type="InterPro" id="IPR035959">
    <property type="entry name" value="RutC-like_sf"/>
</dbReference>
<dbReference type="PANTHER" id="PTHR47328">
    <property type="match status" value="1"/>
</dbReference>
<dbReference type="RefSeq" id="WP_128268960.1">
    <property type="nucleotide sequence ID" value="NZ_SAUW01000003.1"/>
</dbReference>
<dbReference type="InterPro" id="IPR019897">
    <property type="entry name" value="RidA_CS"/>
</dbReference>
<organism evidence="2 3">
    <name type="scientific">Paenirhodobacter populi</name>
    <dbReference type="NCBI Taxonomy" id="2306993"/>
    <lineage>
        <taxon>Bacteria</taxon>
        <taxon>Pseudomonadati</taxon>
        <taxon>Pseudomonadota</taxon>
        <taxon>Alphaproteobacteria</taxon>
        <taxon>Rhodobacterales</taxon>
        <taxon>Rhodobacter group</taxon>
        <taxon>Paenirhodobacter</taxon>
    </lineage>
</organism>
<dbReference type="InterPro" id="IPR035709">
    <property type="entry name" value="YoaB-like"/>
</dbReference>
<evidence type="ECO:0000313" key="2">
    <source>
        <dbReference type="EMBL" id="RWR14433.1"/>
    </source>
</evidence>
<dbReference type="PANTHER" id="PTHR47328:SF1">
    <property type="entry name" value="RUTC FAMILY PROTEIN YOAB"/>
    <property type="match status" value="1"/>
</dbReference>
<dbReference type="CDD" id="cd06150">
    <property type="entry name" value="YjgF_YER057c_UK114_like_2"/>
    <property type="match status" value="1"/>
</dbReference>
<dbReference type="AlphaFoldDB" id="A0A443J234"/>
<sequence>MIERIEPNARMSMAVSWPLNGRMVALSGQVADDRDGDVAAQTADILAKIDALLAKAGVGRKDIVSATIWLSDIATFDEMNAVWDAWVVPGSTPARACVEARLAHPSLRVEIQVHAVTA</sequence>
<dbReference type="EMBL" id="SAUW01000003">
    <property type="protein sequence ID" value="RWR14433.1"/>
    <property type="molecule type" value="Genomic_DNA"/>
</dbReference>
<reference evidence="2 3" key="2">
    <citation type="submission" date="2019-01" db="EMBL/GenBank/DDBJ databases">
        <authorList>
            <person name="Li Y."/>
        </authorList>
    </citation>
    <scope>NUCLEOTIDE SEQUENCE [LARGE SCALE GENOMIC DNA]</scope>
    <source>
        <strain evidence="2 3">2D-5</strain>
    </source>
</reference>
<dbReference type="InterPro" id="IPR006175">
    <property type="entry name" value="YjgF/YER057c/UK114"/>
</dbReference>
<comment type="similarity">
    <text evidence="1">Belongs to the RutC family.</text>
</comment>
<gene>
    <name evidence="2" type="ORF">D2T33_04305</name>
</gene>
<name>A0A443J234_9RHOB</name>
<evidence type="ECO:0000313" key="3">
    <source>
        <dbReference type="Proteomes" id="UP000285710"/>
    </source>
</evidence>
<proteinExistence type="inferred from homology"/>
<comment type="caution">
    <text evidence="2">The sequence shown here is derived from an EMBL/GenBank/DDBJ whole genome shotgun (WGS) entry which is preliminary data.</text>
</comment>
<dbReference type="Proteomes" id="UP000285710">
    <property type="component" value="Unassembled WGS sequence"/>
</dbReference>
<dbReference type="SUPFAM" id="SSF55298">
    <property type="entry name" value="YjgF-like"/>
    <property type="match status" value="1"/>
</dbReference>
<keyword evidence="3" id="KW-1185">Reference proteome</keyword>
<accession>A0A443J234</accession>
<dbReference type="Gene3D" id="3.30.1330.40">
    <property type="entry name" value="RutC-like"/>
    <property type="match status" value="1"/>
</dbReference>